<dbReference type="OrthoDB" id="9790504at2"/>
<evidence type="ECO:0000256" key="1">
    <source>
        <dbReference type="SAM" id="Phobius"/>
    </source>
</evidence>
<dbReference type="Proteomes" id="UP000005561">
    <property type="component" value="Unassembled WGS sequence"/>
</dbReference>
<evidence type="ECO:0008006" key="4">
    <source>
        <dbReference type="Google" id="ProtNLM"/>
    </source>
</evidence>
<dbReference type="STRING" id="168384.SAMN05660368_03265"/>
<dbReference type="RefSeq" id="WP_006864258.1">
    <property type="nucleotide sequence ID" value="NZ_ACCL02000029.1"/>
</dbReference>
<keyword evidence="1" id="KW-0812">Transmembrane</keyword>
<gene>
    <name evidence="2" type="ORF">BRYFOR_09504</name>
</gene>
<dbReference type="AlphaFoldDB" id="C6LLF7"/>
<accession>C6LLF7</accession>
<comment type="caution">
    <text evidence="2">The sequence shown here is derived from an EMBL/GenBank/DDBJ whole genome shotgun (WGS) entry which is preliminary data.</text>
</comment>
<organism evidence="2 3">
    <name type="scientific">Marvinbryantia formatexigens DSM 14469</name>
    <dbReference type="NCBI Taxonomy" id="478749"/>
    <lineage>
        <taxon>Bacteria</taxon>
        <taxon>Bacillati</taxon>
        <taxon>Bacillota</taxon>
        <taxon>Clostridia</taxon>
        <taxon>Lachnospirales</taxon>
        <taxon>Lachnospiraceae</taxon>
        <taxon>Marvinbryantia</taxon>
    </lineage>
</organism>
<evidence type="ECO:0000313" key="2">
    <source>
        <dbReference type="EMBL" id="EET58580.1"/>
    </source>
</evidence>
<proteinExistence type="predicted"/>
<dbReference type="InterPro" id="IPR020144">
    <property type="entry name" value="SpoVAB"/>
</dbReference>
<dbReference type="Pfam" id="PF13782">
    <property type="entry name" value="SpoVAB"/>
    <property type="match status" value="1"/>
</dbReference>
<feature type="transmembrane region" description="Helical" evidence="1">
    <location>
        <begin position="113"/>
        <end position="135"/>
    </location>
</feature>
<name>C6LLF7_9FIRM</name>
<dbReference type="EMBL" id="ACCL02000029">
    <property type="protein sequence ID" value="EET58580.1"/>
    <property type="molecule type" value="Genomic_DNA"/>
</dbReference>
<keyword evidence="1" id="KW-0472">Membrane</keyword>
<sequence>MMKTGLLIIIGAGGGVLVAAGVVALLVGLGIITRFAGISRTAVHTRLYESAILLGALYGNLLTVYGITPFTGRFMLAVVGLVAGMYVGAWIMALAEVINIFPIAARRIGLAKGISFIVISLALGKTIGSVLFFYMGW</sequence>
<keyword evidence="1" id="KW-1133">Transmembrane helix</keyword>
<protein>
    <recommendedName>
        <fullName evidence="4">Stage V sporulation protein AB</fullName>
    </recommendedName>
</protein>
<reference evidence="2" key="1">
    <citation type="submission" date="2009-07" db="EMBL/GenBank/DDBJ databases">
        <authorList>
            <person name="Weinstock G."/>
            <person name="Sodergren E."/>
            <person name="Clifton S."/>
            <person name="Fulton L."/>
            <person name="Fulton B."/>
            <person name="Courtney L."/>
            <person name="Fronick C."/>
            <person name="Harrison M."/>
            <person name="Strong C."/>
            <person name="Farmer C."/>
            <person name="Delahaunty K."/>
            <person name="Markovic C."/>
            <person name="Hall O."/>
            <person name="Minx P."/>
            <person name="Tomlinson C."/>
            <person name="Mitreva M."/>
            <person name="Nelson J."/>
            <person name="Hou S."/>
            <person name="Wollam A."/>
            <person name="Pepin K.H."/>
            <person name="Johnson M."/>
            <person name="Bhonagiri V."/>
            <person name="Nash W.E."/>
            <person name="Warren W."/>
            <person name="Chinwalla A."/>
            <person name="Mardis E.R."/>
            <person name="Wilson R.K."/>
        </authorList>
    </citation>
    <scope>NUCLEOTIDE SEQUENCE [LARGE SCALE GENOMIC DNA]</scope>
    <source>
        <strain evidence="2">DSM 14469</strain>
    </source>
</reference>
<feature type="transmembrane region" description="Helical" evidence="1">
    <location>
        <begin position="74"/>
        <end position="101"/>
    </location>
</feature>
<evidence type="ECO:0000313" key="3">
    <source>
        <dbReference type="Proteomes" id="UP000005561"/>
    </source>
</evidence>
<keyword evidence="3" id="KW-1185">Reference proteome</keyword>
<feature type="transmembrane region" description="Helical" evidence="1">
    <location>
        <begin position="47"/>
        <end position="68"/>
    </location>
</feature>
<feature type="transmembrane region" description="Helical" evidence="1">
    <location>
        <begin position="6"/>
        <end position="35"/>
    </location>
</feature>
<dbReference type="eggNOG" id="ENOG503152T">
    <property type="taxonomic scope" value="Bacteria"/>
</dbReference>